<dbReference type="Proteomes" id="UP000692954">
    <property type="component" value="Unassembled WGS sequence"/>
</dbReference>
<evidence type="ECO:0000313" key="3">
    <source>
        <dbReference type="EMBL" id="CAD8087834.1"/>
    </source>
</evidence>
<sequence>MKKNVASSTPNSKQKQNINFSQDHSQKQMQISQFNSTEDQSQSDLLKNDESIISNDLSQPSNNFVFTQEIQDNRDNQIEFINNEDDIKNNQDQSFIIQNSAEKINHINNQNQSPLINENLENQQTSLQYLNQEIHQNPYQQDSHQFNMIEQINQEQIQEIKNERFSYSNKKALTVEIEDNEFQESKLQIEQQNKQIFENETSFSNFQFNLNQQKTNSIIDKQYTEHCLDDNYKFLFSSQDEDFLKQDNLQIQKIEENRQDIEIVNDQQIFQINDNSKEKDEAREIQRTCDEQLKRNSLDKSSISNELKIQDNQINQIQNQEIKQMSQDSQILEQKQQEYFNVENFEFNKELEIQIENQKQNYFEHEKNNNQNQEVESNHQDQIIFESEDQTDQFQNSLEIQFQQVIKDQQLQSQQKIQDFTKDENNLDGLFQNGDDNSNYQITQEVFQNENKIEQSQINQFSFNNQIEEEQDKIICIEQSREDQEFNEINQQLQNKESEQLNQNEQIISEGYQRVIESQVEPEKNFDQKNMADQIHQESIEAEQSIEKNDQQEVDNITLEISKNILEELKHIKNQDSDFTKFNDIDLNNNDIQQQVNKQDIEINNQNILQEIVHPQIQQQELKSEDHKEEHQVQNQCQEDFGICNKELIEEQKCQNLDQNVIQFYLNCNDQEMEQIQQQAKNVFQPQINNFSEQNQKMNQDIEQKEDHQKDQNLQQNKQKSHINIQQDSELVNRVIDNQSESNKKQQPIILIDHSDAQGFSDQYNHFKPDQNADKKGFERKNIIFSSQQKKNQQGENFFLSQTKIQNQEDVSNQNPSCNSQSQHLKEYSSSKSNDYNNIDVVHGGDQNKDYADELQEQRKQKIRELELQILQAQREIDEKDEKIKQNQEMITTFESFILQDYNPEEFEKIILSESNFETDNMLITNLIKKLRQFLQDFQDSIIDLITRFDGKTELDKDEEGEKDRDTKVHDKHLNVITKEFKKFIQKQQKKDLEDNKGQIINQDHQKEELRIANKDLDSLISSIIGQTKLLRDILQKSCCLIIKFNCEMYNGLQGMSKNKSQIAQIVDLTKTVRQITQKFQQIINEQVDLQELSADNDQILLLELLKQLIYKQEEAKKFQQLFTECLFQRIDLVQQSEQNLREDMARMLQQLN</sequence>
<feature type="compositionally biased region" description="Low complexity" evidence="2">
    <location>
        <begin position="812"/>
        <end position="823"/>
    </location>
</feature>
<accession>A0A8S1NMI2</accession>
<feature type="compositionally biased region" description="Basic and acidic residues" evidence="2">
    <location>
        <begin position="700"/>
        <end position="711"/>
    </location>
</feature>
<feature type="coiled-coil region" evidence="1">
    <location>
        <begin position="244"/>
        <end position="368"/>
    </location>
</feature>
<name>A0A8S1NMI2_9CILI</name>
<feature type="coiled-coil region" evidence="1">
    <location>
        <begin position="852"/>
        <end position="890"/>
    </location>
</feature>
<dbReference type="AlphaFoldDB" id="A0A8S1NMI2"/>
<gene>
    <name evidence="3" type="ORF">PSON_ATCC_30995.1.T0520028</name>
</gene>
<comment type="caution">
    <text evidence="3">The sequence shown here is derived from an EMBL/GenBank/DDBJ whole genome shotgun (WGS) entry which is preliminary data.</text>
</comment>
<dbReference type="OrthoDB" id="309254at2759"/>
<feature type="region of interest" description="Disordered" evidence="2">
    <location>
        <begin position="697"/>
        <end position="722"/>
    </location>
</feature>
<evidence type="ECO:0000256" key="2">
    <source>
        <dbReference type="SAM" id="MobiDB-lite"/>
    </source>
</evidence>
<reference evidence="3" key="1">
    <citation type="submission" date="2021-01" db="EMBL/GenBank/DDBJ databases">
        <authorList>
            <consortium name="Genoscope - CEA"/>
            <person name="William W."/>
        </authorList>
    </citation>
    <scope>NUCLEOTIDE SEQUENCE</scope>
</reference>
<evidence type="ECO:0000256" key="1">
    <source>
        <dbReference type="SAM" id="Coils"/>
    </source>
</evidence>
<feature type="coiled-coil region" evidence="1">
    <location>
        <begin position="479"/>
        <end position="510"/>
    </location>
</feature>
<feature type="region of interest" description="Disordered" evidence="2">
    <location>
        <begin position="1"/>
        <end position="44"/>
    </location>
</feature>
<organism evidence="3 4">
    <name type="scientific">Paramecium sonneborni</name>
    <dbReference type="NCBI Taxonomy" id="65129"/>
    <lineage>
        <taxon>Eukaryota</taxon>
        <taxon>Sar</taxon>
        <taxon>Alveolata</taxon>
        <taxon>Ciliophora</taxon>
        <taxon>Intramacronucleata</taxon>
        <taxon>Oligohymenophorea</taxon>
        <taxon>Peniculida</taxon>
        <taxon>Parameciidae</taxon>
        <taxon>Paramecium</taxon>
    </lineage>
</organism>
<evidence type="ECO:0000313" key="4">
    <source>
        <dbReference type="Proteomes" id="UP000692954"/>
    </source>
</evidence>
<protein>
    <submittedName>
        <fullName evidence="3">Uncharacterized protein</fullName>
    </submittedName>
</protein>
<keyword evidence="4" id="KW-1185">Reference proteome</keyword>
<proteinExistence type="predicted"/>
<feature type="region of interest" description="Disordered" evidence="2">
    <location>
        <begin position="808"/>
        <end position="847"/>
    </location>
</feature>
<keyword evidence="1" id="KW-0175">Coiled coil</keyword>
<dbReference type="EMBL" id="CAJJDN010000052">
    <property type="protein sequence ID" value="CAD8087834.1"/>
    <property type="molecule type" value="Genomic_DNA"/>
</dbReference>